<comment type="caution">
    <text evidence="1">The sequence shown here is derived from an EMBL/GenBank/DDBJ whole genome shotgun (WGS) entry which is preliminary data.</text>
</comment>
<evidence type="ECO:0000313" key="2">
    <source>
        <dbReference type="Proteomes" id="UP000253324"/>
    </source>
</evidence>
<evidence type="ECO:0000313" key="1">
    <source>
        <dbReference type="EMBL" id="RCW87595.1"/>
    </source>
</evidence>
<organism evidence="1 2">
    <name type="scientific">Phyllobacterium bourgognense</name>
    <dbReference type="NCBI Taxonomy" id="314236"/>
    <lineage>
        <taxon>Bacteria</taxon>
        <taxon>Pseudomonadati</taxon>
        <taxon>Pseudomonadota</taxon>
        <taxon>Alphaproteobacteria</taxon>
        <taxon>Hyphomicrobiales</taxon>
        <taxon>Phyllobacteriaceae</taxon>
        <taxon>Phyllobacterium</taxon>
    </lineage>
</organism>
<accession>A0A368Z576</accession>
<dbReference type="EMBL" id="QPJM01000001">
    <property type="protein sequence ID" value="RCW87595.1"/>
    <property type="molecule type" value="Genomic_DNA"/>
</dbReference>
<dbReference type="RefSeq" id="WP_181872317.1">
    <property type="nucleotide sequence ID" value="NZ_QPJM01000001.1"/>
</dbReference>
<dbReference type="Proteomes" id="UP000253324">
    <property type="component" value="Unassembled WGS sequence"/>
</dbReference>
<proteinExistence type="predicted"/>
<gene>
    <name evidence="1" type="ORF">C7476_101361</name>
</gene>
<name>A0A368Z576_9HYPH</name>
<protein>
    <submittedName>
        <fullName evidence="1">Uncharacterized protein</fullName>
    </submittedName>
</protein>
<dbReference type="AlphaFoldDB" id="A0A368Z576"/>
<keyword evidence="2" id="KW-1185">Reference proteome</keyword>
<sequence>MCSYQTTETPANLMLSPACIQCLEEDRGYIPGFEQLIKPSLHGFFTTERSIRMIQG</sequence>
<reference evidence="1 2" key="1">
    <citation type="submission" date="2018-07" db="EMBL/GenBank/DDBJ databases">
        <title>Genomic Encyclopedia of Type Strains, Phase III (KMG-III): the genomes of soil and plant-associated and newly described type strains.</title>
        <authorList>
            <person name="Whitman W."/>
        </authorList>
    </citation>
    <scope>NUCLEOTIDE SEQUENCE [LARGE SCALE GENOMIC DNA]</scope>
    <source>
        <strain evidence="1 2">31-25a</strain>
    </source>
</reference>